<evidence type="ECO:0000259" key="11">
    <source>
        <dbReference type="PROSITE" id="PS50109"/>
    </source>
</evidence>
<comment type="catalytic activity">
    <reaction evidence="1">
        <text>ATP + protein L-histidine = ADP + protein N-phospho-L-histidine.</text>
        <dbReference type="EC" id="2.7.13.3"/>
    </reaction>
</comment>
<dbReference type="InterPro" id="IPR005467">
    <property type="entry name" value="His_kinase_dom"/>
</dbReference>
<evidence type="ECO:0000256" key="5">
    <source>
        <dbReference type="ARBA" id="ARBA00022679"/>
    </source>
</evidence>
<dbReference type="PROSITE" id="PS50109">
    <property type="entry name" value="HIS_KIN"/>
    <property type="match status" value="1"/>
</dbReference>
<dbReference type="InterPro" id="IPR003594">
    <property type="entry name" value="HATPase_dom"/>
</dbReference>
<dbReference type="Pfam" id="PF02518">
    <property type="entry name" value="HATPase_c"/>
    <property type="match status" value="1"/>
</dbReference>
<dbReference type="InterPro" id="IPR011623">
    <property type="entry name" value="7TMR_DISM_rcpt_extracell_dom1"/>
</dbReference>
<feature type="transmembrane region" description="Helical" evidence="9">
    <location>
        <begin position="313"/>
        <end position="330"/>
    </location>
</feature>
<dbReference type="InterPro" id="IPR036097">
    <property type="entry name" value="HisK_dim/P_sf"/>
</dbReference>
<keyword evidence="5" id="KW-0808">Transferase</keyword>
<feature type="transmembrane region" description="Helical" evidence="9">
    <location>
        <begin position="256"/>
        <end position="276"/>
    </location>
</feature>
<comment type="caution">
    <text evidence="12">The sequence shown here is derived from an EMBL/GenBank/DDBJ whole genome shotgun (WGS) entry which is preliminary data.</text>
</comment>
<evidence type="ECO:0000256" key="7">
    <source>
        <dbReference type="ARBA" id="ARBA00022777"/>
    </source>
</evidence>
<gene>
    <name evidence="12" type="ORF">AWW68_13150</name>
</gene>
<sequence>MKHFLVYISFFFLSIGGLSAQTESYFDLRGQSFSDPVKLDGQWEFYWQQFISEKNNQGSFELLEVPGDWYQEPFDKQFTKTGYGTYRTNVVVDGGNPEDLGLYIPHIFSSYKLLINGDLVYKSGEVGKSRKEYQPNREPKVFNLSKYGQTQYEIIIEVANYDHMNSGLLYSLELGNFEDLRYELMARQDVNLFLAGGLFITGFVLLAFAISYKQLELQIPFYALFSISLMYRMLGADPYPLHALFTGYPFGISIHLEYLTIHSAALFGGLFVFYLYPNQTNKYLKYIFVIGTLFSMGCIVFLEPVVFTGLLKYYLFFVIVYVGVFIYIIAKARIEREVSSSFLVFAMVVVLLWTAFQIITFLGLGKVPYYLNVALMSMIVVFCNLALFRTFMLKIQSVDQAQAEFNLNKAKQNMLSLISHEIKTPVSTLRMNIEMLKAGLESGKAIPDSMMEKIVWGSSEAVVDIKQMVNDFVYFMSRADTGVCVIAAEEIASRLTARFTMNHLSIKVASGLKGSYKTDLLTLEYILSTLLNNAEKYSSASDPTPELCLYEQEDCLIIEVKDYGVGMDKEQIRQLGETKLQLDEKSEISGVGFYLARELSNQLDHSLNIESNPGVGTSVRIELKRND</sequence>
<dbReference type="Proteomes" id="UP000075606">
    <property type="component" value="Unassembled WGS sequence"/>
</dbReference>
<feature type="signal peptide" evidence="10">
    <location>
        <begin position="1"/>
        <end position="20"/>
    </location>
</feature>
<dbReference type="EMBL" id="LRPC01000028">
    <property type="protein sequence ID" value="KYG73630.1"/>
    <property type="molecule type" value="Genomic_DNA"/>
</dbReference>
<dbReference type="GO" id="GO:0005524">
    <property type="term" value="F:ATP binding"/>
    <property type="evidence" value="ECO:0007669"/>
    <property type="project" value="UniProtKB-KW"/>
</dbReference>
<keyword evidence="9" id="KW-0812">Transmembrane</keyword>
<dbReference type="InterPro" id="IPR008979">
    <property type="entry name" value="Galactose-bd-like_sf"/>
</dbReference>
<keyword evidence="9" id="KW-1133">Transmembrane helix</keyword>
<protein>
    <recommendedName>
        <fullName evidence="3">histidine kinase</fullName>
        <ecNumber evidence="3">2.7.13.3</ecNumber>
    </recommendedName>
</protein>
<dbReference type="SUPFAM" id="SSF47384">
    <property type="entry name" value="Homodimeric domain of signal transducing histidine kinase"/>
    <property type="match status" value="1"/>
</dbReference>
<keyword evidence="8" id="KW-0067">ATP-binding</keyword>
<feature type="domain" description="Histidine kinase" evidence="11">
    <location>
        <begin position="417"/>
        <end position="627"/>
    </location>
</feature>
<accession>A0A150X4I1</accession>
<evidence type="ECO:0000256" key="9">
    <source>
        <dbReference type="SAM" id="Phobius"/>
    </source>
</evidence>
<keyword evidence="7" id="KW-0418">Kinase</keyword>
<evidence type="ECO:0000256" key="8">
    <source>
        <dbReference type="ARBA" id="ARBA00022840"/>
    </source>
</evidence>
<proteinExistence type="predicted"/>
<evidence type="ECO:0000256" key="3">
    <source>
        <dbReference type="ARBA" id="ARBA00012438"/>
    </source>
</evidence>
<feature type="transmembrane region" description="Helical" evidence="9">
    <location>
        <begin position="369"/>
        <end position="388"/>
    </location>
</feature>
<name>A0A150X4I1_9BACT</name>
<feature type="transmembrane region" description="Helical" evidence="9">
    <location>
        <begin position="283"/>
        <end position="307"/>
    </location>
</feature>
<organism evidence="12 13">
    <name type="scientific">Roseivirga spongicola</name>
    <dbReference type="NCBI Taxonomy" id="333140"/>
    <lineage>
        <taxon>Bacteria</taxon>
        <taxon>Pseudomonadati</taxon>
        <taxon>Bacteroidota</taxon>
        <taxon>Cytophagia</taxon>
        <taxon>Cytophagales</taxon>
        <taxon>Roseivirgaceae</taxon>
        <taxon>Roseivirga</taxon>
    </lineage>
</organism>
<dbReference type="Pfam" id="PF00512">
    <property type="entry name" value="HisKA"/>
    <property type="match status" value="1"/>
</dbReference>
<dbReference type="SUPFAM" id="SSF55874">
    <property type="entry name" value="ATPase domain of HSP90 chaperone/DNA topoisomerase II/histidine kinase"/>
    <property type="match status" value="1"/>
</dbReference>
<dbReference type="Gene3D" id="1.10.287.130">
    <property type="match status" value="1"/>
</dbReference>
<evidence type="ECO:0000256" key="4">
    <source>
        <dbReference type="ARBA" id="ARBA00022475"/>
    </source>
</evidence>
<dbReference type="GO" id="GO:0000155">
    <property type="term" value="F:phosphorelay sensor kinase activity"/>
    <property type="evidence" value="ECO:0007669"/>
    <property type="project" value="InterPro"/>
</dbReference>
<reference evidence="12 13" key="1">
    <citation type="submission" date="2016-01" db="EMBL/GenBank/DDBJ databases">
        <title>Genome sequencing of Roseivirga spongicola UST030701-084.</title>
        <authorList>
            <person name="Selvaratnam C."/>
            <person name="Thevarajoo S."/>
            <person name="Goh K.M."/>
            <person name="Ee R."/>
            <person name="Chan K.-G."/>
            <person name="Chong C.S."/>
        </authorList>
    </citation>
    <scope>NUCLEOTIDE SEQUENCE [LARGE SCALE GENOMIC DNA]</scope>
    <source>
        <strain evidence="12 13">UST030701-084</strain>
    </source>
</reference>
<dbReference type="PANTHER" id="PTHR44936:SF10">
    <property type="entry name" value="SENSOR PROTEIN RSTB"/>
    <property type="match status" value="1"/>
</dbReference>
<dbReference type="SMART" id="SM00388">
    <property type="entry name" value="HisKA"/>
    <property type="match status" value="1"/>
</dbReference>
<feature type="transmembrane region" description="Helical" evidence="9">
    <location>
        <begin position="219"/>
        <end position="236"/>
    </location>
</feature>
<keyword evidence="10" id="KW-0732">Signal</keyword>
<dbReference type="Pfam" id="PF07695">
    <property type="entry name" value="7TMR-DISM_7TM"/>
    <property type="match status" value="1"/>
</dbReference>
<evidence type="ECO:0000313" key="12">
    <source>
        <dbReference type="EMBL" id="KYG73630.1"/>
    </source>
</evidence>
<dbReference type="CDD" id="cd00082">
    <property type="entry name" value="HisKA"/>
    <property type="match status" value="1"/>
</dbReference>
<dbReference type="PANTHER" id="PTHR44936">
    <property type="entry name" value="SENSOR PROTEIN CREC"/>
    <property type="match status" value="1"/>
</dbReference>
<keyword evidence="6" id="KW-0547">Nucleotide-binding</keyword>
<dbReference type="SMART" id="SM00387">
    <property type="entry name" value="HATPase_c"/>
    <property type="match status" value="1"/>
</dbReference>
<comment type="subcellular location">
    <subcellularLocation>
        <location evidence="2">Cell membrane</location>
        <topology evidence="2">Multi-pass membrane protein</topology>
    </subcellularLocation>
</comment>
<dbReference type="InterPro" id="IPR050980">
    <property type="entry name" value="2C_sensor_his_kinase"/>
</dbReference>
<dbReference type="STRING" id="333140.AWW68_13150"/>
<keyword evidence="9" id="KW-0472">Membrane</keyword>
<evidence type="ECO:0000256" key="2">
    <source>
        <dbReference type="ARBA" id="ARBA00004651"/>
    </source>
</evidence>
<dbReference type="EC" id="2.7.13.3" evidence="3"/>
<keyword evidence="13" id="KW-1185">Reference proteome</keyword>
<evidence type="ECO:0000256" key="6">
    <source>
        <dbReference type="ARBA" id="ARBA00022741"/>
    </source>
</evidence>
<dbReference type="RefSeq" id="WP_068222187.1">
    <property type="nucleotide sequence ID" value="NZ_CP139724.1"/>
</dbReference>
<dbReference type="Gene3D" id="3.30.565.10">
    <property type="entry name" value="Histidine kinase-like ATPase, C-terminal domain"/>
    <property type="match status" value="1"/>
</dbReference>
<dbReference type="InterPro" id="IPR036890">
    <property type="entry name" value="HATPase_C_sf"/>
</dbReference>
<dbReference type="SUPFAM" id="SSF49785">
    <property type="entry name" value="Galactose-binding domain-like"/>
    <property type="match status" value="1"/>
</dbReference>
<evidence type="ECO:0000256" key="10">
    <source>
        <dbReference type="SAM" id="SignalP"/>
    </source>
</evidence>
<dbReference type="AlphaFoldDB" id="A0A150X4I1"/>
<evidence type="ECO:0000313" key="13">
    <source>
        <dbReference type="Proteomes" id="UP000075606"/>
    </source>
</evidence>
<evidence type="ECO:0000256" key="1">
    <source>
        <dbReference type="ARBA" id="ARBA00000085"/>
    </source>
</evidence>
<feature type="transmembrane region" description="Helical" evidence="9">
    <location>
        <begin position="192"/>
        <end position="212"/>
    </location>
</feature>
<feature type="chain" id="PRO_5007574083" description="histidine kinase" evidence="10">
    <location>
        <begin position="21"/>
        <end position="627"/>
    </location>
</feature>
<dbReference type="InterPro" id="IPR003661">
    <property type="entry name" value="HisK_dim/P_dom"/>
</dbReference>
<dbReference type="GO" id="GO:0005886">
    <property type="term" value="C:plasma membrane"/>
    <property type="evidence" value="ECO:0007669"/>
    <property type="project" value="UniProtKB-SubCell"/>
</dbReference>
<dbReference type="OrthoDB" id="9811889at2"/>
<keyword evidence="4" id="KW-1003">Cell membrane</keyword>
<dbReference type="Gene3D" id="2.60.120.260">
    <property type="entry name" value="Galactose-binding domain-like"/>
    <property type="match status" value="1"/>
</dbReference>
<feature type="transmembrane region" description="Helical" evidence="9">
    <location>
        <begin position="342"/>
        <end position="363"/>
    </location>
</feature>